<dbReference type="PANTHER" id="PTHR11590:SF40">
    <property type="entry name" value="HEMOCYTE PROTEIN-GLUTAMINE GAMMA-GLUTAMYLTRANSFERASE-LIKE PROTEIN"/>
    <property type="match status" value="1"/>
</dbReference>
<dbReference type="PIRSF" id="PIRSF000459">
    <property type="entry name" value="TGM_EBP42"/>
    <property type="match status" value="1"/>
</dbReference>
<dbReference type="InterPro" id="IPR001102">
    <property type="entry name" value="Transglutaminase_N"/>
</dbReference>
<comment type="similarity">
    <text evidence="1">Belongs to the transglutaminase superfamily. Transglutaminase family.</text>
</comment>
<dbReference type="PANTHER" id="PTHR11590">
    <property type="entry name" value="PROTEIN-GLUTAMINE GAMMA-GLUTAMYLTRANSFERASE"/>
    <property type="match status" value="1"/>
</dbReference>
<dbReference type="SUPFAM" id="SSF49309">
    <property type="entry name" value="Transglutaminase, two C-terminal domains"/>
    <property type="match status" value="2"/>
</dbReference>
<feature type="region of interest" description="Disordered" evidence="2">
    <location>
        <begin position="1"/>
        <end position="37"/>
    </location>
</feature>
<feature type="domain" description="Transglutaminase-like" evidence="3">
    <location>
        <begin position="325"/>
        <end position="417"/>
    </location>
</feature>
<dbReference type="InterPro" id="IPR038765">
    <property type="entry name" value="Papain-like_cys_pep_sf"/>
</dbReference>
<dbReference type="InterPro" id="IPR002931">
    <property type="entry name" value="Transglutaminase-like"/>
</dbReference>
<dbReference type="Proteomes" id="UP001159405">
    <property type="component" value="Unassembled WGS sequence"/>
</dbReference>
<dbReference type="InterPro" id="IPR014756">
    <property type="entry name" value="Ig_E-set"/>
</dbReference>
<dbReference type="SUPFAM" id="SSF81296">
    <property type="entry name" value="E set domains"/>
    <property type="match status" value="1"/>
</dbReference>
<dbReference type="InterPro" id="IPR050779">
    <property type="entry name" value="Transglutaminase"/>
</dbReference>
<dbReference type="SMART" id="SM00460">
    <property type="entry name" value="TGc"/>
    <property type="match status" value="1"/>
</dbReference>
<evidence type="ECO:0000256" key="2">
    <source>
        <dbReference type="SAM" id="MobiDB-lite"/>
    </source>
</evidence>
<dbReference type="SUPFAM" id="SSF54001">
    <property type="entry name" value="Cysteine proteinases"/>
    <property type="match status" value="1"/>
</dbReference>
<dbReference type="Pfam" id="PF00927">
    <property type="entry name" value="Transglut_C"/>
    <property type="match status" value="1"/>
</dbReference>
<dbReference type="InterPro" id="IPR013783">
    <property type="entry name" value="Ig-like_fold"/>
</dbReference>
<keyword evidence="5" id="KW-1185">Reference proteome</keyword>
<dbReference type="Gene3D" id="3.90.260.10">
    <property type="entry name" value="Transglutaminase-like"/>
    <property type="match status" value="1"/>
</dbReference>
<dbReference type="InterPro" id="IPR008958">
    <property type="entry name" value="Transglutaminase_C"/>
</dbReference>
<gene>
    <name evidence="4" type="ORF">PLOB_00025133</name>
</gene>
<evidence type="ECO:0000259" key="3">
    <source>
        <dbReference type="SMART" id="SM00460"/>
    </source>
</evidence>
<dbReference type="EMBL" id="CALNXK010000003">
    <property type="protein sequence ID" value="CAH3034649.1"/>
    <property type="molecule type" value="Genomic_DNA"/>
</dbReference>
<dbReference type="Gene3D" id="2.60.40.10">
    <property type="entry name" value="Immunoglobulins"/>
    <property type="match status" value="3"/>
</dbReference>
<dbReference type="InterPro" id="IPR036985">
    <property type="entry name" value="Transglutaminase-like_sf"/>
</dbReference>
<comment type="caution">
    <text evidence="4">The sequence shown here is derived from an EMBL/GenBank/DDBJ whole genome shotgun (WGS) entry which is preliminary data.</text>
</comment>
<accession>A0ABN8MWD1</accession>
<dbReference type="InterPro" id="IPR023608">
    <property type="entry name" value="Transglutaminase_animal"/>
</dbReference>
<sequence length="752" mass="84860">MGSAGSIERDFSSTSSDDSATNRDISGLGEGLEGRRNATSDKRFRSLNRALTVFLSYKATQLRPLNVDFHKHENRMAHRTDDYESEELIIRRGQEFQVTVTFDRVYGPESDQIILQFATGKKPRESKGSLVRVTLRDVLTPNQWGMKIKKVSDKTMHLTVMPSANAIIGRYEVFLETKTADSEGKLSVFRRKEDETVCILFNAWCQDDVAYMDNEEERLEYVLADHGHIWVGSQWNNWGIPWMFGQFEDVSLNCSLWLLDHSGLAEYQEAKSSPIPIVRTLSAKVNFDNNGGLLLGRWSEPYKDGTKPTGWTGSVNILEEFWKTKNHVKYGQCWVFSGLVTTLLRALGLPTRSVTNYHSAHDHDRSLTIDTHFDENNDPITQLDDSVWNYHVWNESWFKRPDLPAGHDGWQAHDATPQETSEGVYRCGPASVKAIKNAEVYLPYDTGFIFAEVNGDKVQWVVDSSDNSLLKAFVTDKSAVGKKISTKLPNQNSAQSRLDVTNDYKYPEGTPEERRAVEMAHNFSSRERFNIYEVEKGDVAISLDWPNDLKFGDSFDFKVVMTNSSNYKRTLNFKITSTMAFYTGVAGKILKAKEHTLDLAAKEEKSTILRIEGSEYFGRMVDGDILKLYIKGTVEETQQNYATDAVVELLRPTLEVEASPEKVRKGEMVTVTASFKNETLASLTNGQFHFEAVGMLPKSAAFNTRKPIAVNEEARISATFTSNRGKDHTIAVSFVSDELNGVRGECTVLNVN</sequence>
<evidence type="ECO:0000313" key="5">
    <source>
        <dbReference type="Proteomes" id="UP001159405"/>
    </source>
</evidence>
<reference evidence="4 5" key="1">
    <citation type="submission" date="2022-05" db="EMBL/GenBank/DDBJ databases">
        <authorList>
            <consortium name="Genoscope - CEA"/>
            <person name="William W."/>
        </authorList>
    </citation>
    <scope>NUCLEOTIDE SEQUENCE [LARGE SCALE GENOMIC DNA]</scope>
</reference>
<evidence type="ECO:0000313" key="4">
    <source>
        <dbReference type="EMBL" id="CAH3034649.1"/>
    </source>
</evidence>
<name>A0ABN8MWD1_9CNID</name>
<dbReference type="InterPro" id="IPR036238">
    <property type="entry name" value="Transglutaminase_C_sf"/>
</dbReference>
<evidence type="ECO:0000256" key="1">
    <source>
        <dbReference type="ARBA" id="ARBA00005968"/>
    </source>
</evidence>
<proteinExistence type="inferred from homology"/>
<dbReference type="Pfam" id="PF01841">
    <property type="entry name" value="Transglut_core"/>
    <property type="match status" value="1"/>
</dbReference>
<organism evidence="4 5">
    <name type="scientific">Porites lobata</name>
    <dbReference type="NCBI Taxonomy" id="104759"/>
    <lineage>
        <taxon>Eukaryota</taxon>
        <taxon>Metazoa</taxon>
        <taxon>Cnidaria</taxon>
        <taxon>Anthozoa</taxon>
        <taxon>Hexacorallia</taxon>
        <taxon>Scleractinia</taxon>
        <taxon>Fungiina</taxon>
        <taxon>Poritidae</taxon>
        <taxon>Porites</taxon>
    </lineage>
</organism>
<protein>
    <recommendedName>
        <fullName evidence="3">Transglutaminase-like domain-containing protein</fullName>
    </recommendedName>
</protein>
<dbReference type="Pfam" id="PF00868">
    <property type="entry name" value="Transglut_N"/>
    <property type="match status" value="1"/>
</dbReference>